<protein>
    <recommendedName>
        <fullName evidence="8">NADP-dependent 3-hydroxy acid dehydrogenase</fullName>
    </recommendedName>
</protein>
<evidence type="ECO:0000256" key="1">
    <source>
        <dbReference type="ARBA" id="ARBA00006484"/>
    </source>
</evidence>
<accession>A0A4Q4M5A1</accession>
<dbReference type="Pfam" id="PF00106">
    <property type="entry name" value="adh_short"/>
    <property type="match status" value="1"/>
</dbReference>
<dbReference type="PANTHER" id="PTHR42901">
    <property type="entry name" value="ALCOHOL DEHYDROGENASE"/>
    <property type="match status" value="1"/>
</dbReference>
<reference evidence="5" key="1">
    <citation type="submission" date="2017-10" db="EMBL/GenBank/DDBJ databases">
        <authorList>
            <person name="Armitage A.D."/>
            <person name="Barbara D.J."/>
            <person name="Woodhall J.W."/>
            <person name="Sreenivasaprasad S."/>
            <person name="Lane C.R."/>
            <person name="Clarkson J.P."/>
            <person name="Harrison R.J."/>
        </authorList>
    </citation>
    <scope>NUCLEOTIDE SEQUENCE</scope>
    <source>
        <strain evidence="5">FERA 635</strain>
    </source>
</reference>
<reference evidence="4" key="3">
    <citation type="journal article" date="2019" name="J. ISSAAS">
        <title>Genomics, evolutionary history and diagnostics of the Alternaria alternata species group including apple and Asian pear pathotypes.</title>
        <authorList>
            <person name="Armitage A.D."/>
            <person name="Cockerton H.M."/>
            <person name="Sreenivasaprasad S."/>
            <person name="Woodhall J."/>
            <person name="Lane C."/>
            <person name="Harrison R.J."/>
            <person name="Clarkson J.P."/>
        </authorList>
    </citation>
    <scope>NUCLEOTIDE SEQUENCE</scope>
    <source>
        <strain evidence="4">FERA 1082</strain>
    </source>
</reference>
<keyword evidence="7" id="KW-1185">Reference proteome</keyword>
<dbReference type="PRINTS" id="PR00080">
    <property type="entry name" value="SDRFAMILY"/>
</dbReference>
<name>A0A4Q4M5A1_9PLEO</name>
<evidence type="ECO:0000313" key="5">
    <source>
        <dbReference type="EMBL" id="RYO00202.1"/>
    </source>
</evidence>
<reference evidence="5 6" key="2">
    <citation type="journal article" date="2019" name="bioRxiv">
        <title>Genomics, evolutionary history and diagnostics of the Alternaria alternata species group including apple and Asian pear pathotypes.</title>
        <authorList>
            <person name="Armitage A.D."/>
            <person name="Cockerton H.M."/>
            <person name="Sreenivasaprasad S."/>
            <person name="Woodhall J.W."/>
            <person name="Lane C.R."/>
            <person name="Harrison R.J."/>
            <person name="Clarkson J.P."/>
        </authorList>
    </citation>
    <scope>NUCLEOTIDE SEQUENCE [LARGE SCALE GENOMIC DNA]</scope>
    <source>
        <strain evidence="6">FERA 1082</strain>
        <strain evidence="5">FERA 635</strain>
    </source>
</reference>
<dbReference type="OrthoDB" id="1933717at2759"/>
<dbReference type="EMBL" id="PDXA01000052">
    <property type="protein sequence ID" value="RYN41044.1"/>
    <property type="molecule type" value="Genomic_DNA"/>
</dbReference>
<evidence type="ECO:0000313" key="7">
    <source>
        <dbReference type="Proteomes" id="UP000293195"/>
    </source>
</evidence>
<evidence type="ECO:0000313" key="6">
    <source>
        <dbReference type="Proteomes" id="UP000292402"/>
    </source>
</evidence>
<dbReference type="PRINTS" id="PR00081">
    <property type="entry name" value="GDHRDH"/>
</dbReference>
<organism evidence="4 6">
    <name type="scientific">Alternaria tenuissima</name>
    <dbReference type="NCBI Taxonomy" id="119927"/>
    <lineage>
        <taxon>Eukaryota</taxon>
        <taxon>Fungi</taxon>
        <taxon>Dikarya</taxon>
        <taxon>Ascomycota</taxon>
        <taxon>Pezizomycotina</taxon>
        <taxon>Dothideomycetes</taxon>
        <taxon>Pleosporomycetidae</taxon>
        <taxon>Pleosporales</taxon>
        <taxon>Pleosporineae</taxon>
        <taxon>Pleosporaceae</taxon>
        <taxon>Alternaria</taxon>
        <taxon>Alternaria sect. Alternaria</taxon>
        <taxon>Alternaria alternata complex</taxon>
    </lineage>
</organism>
<sequence length="312" mass="33953">MSLKGQTVLITGASMGIGAAIAQRLAAEDATLILFARSGDKLKALSDSLKAKHSNLKIFLSVVDVQDHTSLSTAISHIVQQVSHIDVLINNAGLAIGAPSKFPDLQIQDIITMTNTNINGYMFAAYAALNEGKMKERGKGTILNVTSTTGLEVPPFPGEAVYHASKACQEAFTNVLRTELVGTDIKVLALRPGVVATNFHEQRYVVHLFSYMVWISYMPFPCSPTFGPAVGLGTDKEFSVGYDKESYDTFMTGFEPLVAPDVAEAAAFMLSQKDRVSVKALDVVPTAQRSLQVFDREWNSRDKARNEETMKN</sequence>
<evidence type="ECO:0000313" key="4">
    <source>
        <dbReference type="EMBL" id="RYN41044.1"/>
    </source>
</evidence>
<dbReference type="PANTHER" id="PTHR42901:SF1">
    <property type="entry name" value="ALCOHOL DEHYDROGENASE"/>
    <property type="match status" value="1"/>
</dbReference>
<evidence type="ECO:0000256" key="2">
    <source>
        <dbReference type="ARBA" id="ARBA00023002"/>
    </source>
</evidence>
<dbReference type="GO" id="GO:0016491">
    <property type="term" value="F:oxidoreductase activity"/>
    <property type="evidence" value="ECO:0007669"/>
    <property type="project" value="UniProtKB-KW"/>
</dbReference>
<dbReference type="Gene3D" id="3.40.50.720">
    <property type="entry name" value="NAD(P)-binding Rossmann-like Domain"/>
    <property type="match status" value="1"/>
</dbReference>
<comment type="caution">
    <text evidence="4">The sequence shown here is derived from an EMBL/GenBank/DDBJ whole genome shotgun (WGS) entry which is preliminary data.</text>
</comment>
<gene>
    <name evidence="4" type="ORF">AA0114_g10937</name>
    <name evidence="5" type="ORF">AA0119_g6174</name>
</gene>
<evidence type="ECO:0000256" key="3">
    <source>
        <dbReference type="RuleBase" id="RU000363"/>
    </source>
</evidence>
<dbReference type="EMBL" id="PDXF01000020">
    <property type="protein sequence ID" value="RYO00202.1"/>
    <property type="molecule type" value="Genomic_DNA"/>
</dbReference>
<dbReference type="Proteomes" id="UP000292402">
    <property type="component" value="Unassembled WGS sequence"/>
</dbReference>
<evidence type="ECO:0008006" key="8">
    <source>
        <dbReference type="Google" id="ProtNLM"/>
    </source>
</evidence>
<dbReference type="InterPro" id="IPR036291">
    <property type="entry name" value="NAD(P)-bd_dom_sf"/>
</dbReference>
<dbReference type="Proteomes" id="UP000293195">
    <property type="component" value="Unassembled WGS sequence"/>
</dbReference>
<dbReference type="AlphaFoldDB" id="A0A4Q4M5A1"/>
<dbReference type="SUPFAM" id="SSF51735">
    <property type="entry name" value="NAD(P)-binding Rossmann-fold domains"/>
    <property type="match status" value="1"/>
</dbReference>
<proteinExistence type="inferred from homology"/>
<dbReference type="InterPro" id="IPR002347">
    <property type="entry name" value="SDR_fam"/>
</dbReference>
<keyword evidence="2" id="KW-0560">Oxidoreductase</keyword>
<comment type="similarity">
    <text evidence="1 3">Belongs to the short-chain dehydrogenases/reductases (SDR) family.</text>
</comment>